<organism evidence="1 2">
    <name type="scientific">Bradyrhizobium diazoefficiens</name>
    <dbReference type="NCBI Taxonomy" id="1355477"/>
    <lineage>
        <taxon>Bacteria</taxon>
        <taxon>Pseudomonadati</taxon>
        <taxon>Pseudomonadota</taxon>
        <taxon>Alphaproteobacteria</taxon>
        <taxon>Hyphomicrobiales</taxon>
        <taxon>Nitrobacteraceae</taxon>
        <taxon>Bradyrhizobium</taxon>
    </lineage>
</organism>
<gene>
    <name evidence="1" type="ORF">NK6_8113</name>
</gene>
<dbReference type="AlphaFoldDB" id="A0A0E4BVX3"/>
<sequence length="173" mass="19257">MPAGYNVPDIRLVQNNVFPQYSVTVDWSLLPDGTLDDTQALATAIIVALGTNALAGPNDILPDPDSNDRMGWWGDMDAQAIWGGWDIGSKLWLLRRSKITPAQARQGSTLVMVENYIAAAIQPFVDRKICSGFDVWVTRVDPQRVDALLRIYRGPLPEIELRYAVLWDAMQTS</sequence>
<dbReference type="InterPro" id="IPR010877">
    <property type="entry name" value="Phage_Mu_Gp46"/>
</dbReference>
<proteinExistence type="predicted"/>
<dbReference type="EMBL" id="AP014685">
    <property type="protein sequence ID" value="BAR61263.1"/>
    <property type="molecule type" value="Genomic_DNA"/>
</dbReference>
<protein>
    <recommendedName>
        <fullName evidence="3">Bacteriophage protein GP46</fullName>
    </recommendedName>
</protein>
<reference evidence="1 2" key="1">
    <citation type="submission" date="2014-11" db="EMBL/GenBank/DDBJ databases">
        <title>Symbiosis island explosion on the genome of extra-slow-growing strains of soybean bradyrhizobia with massive insertion sequences.</title>
        <authorList>
            <person name="Iida T."/>
            <person name="Minamisawa K."/>
        </authorList>
    </citation>
    <scope>NUCLEOTIDE SEQUENCE [LARGE SCALE GENOMIC DNA]</scope>
    <source>
        <strain evidence="1 2">NK6</strain>
    </source>
</reference>
<evidence type="ECO:0000313" key="2">
    <source>
        <dbReference type="Proteomes" id="UP000063308"/>
    </source>
</evidence>
<dbReference type="Pfam" id="PF07409">
    <property type="entry name" value="GP46"/>
    <property type="match status" value="1"/>
</dbReference>
<accession>A0A0E4BVX3</accession>
<evidence type="ECO:0000313" key="1">
    <source>
        <dbReference type="EMBL" id="BAR61263.1"/>
    </source>
</evidence>
<name>A0A0E4BVX3_9BRAD</name>
<evidence type="ECO:0008006" key="3">
    <source>
        <dbReference type="Google" id="ProtNLM"/>
    </source>
</evidence>
<dbReference type="RefSeq" id="WP_060911650.1">
    <property type="nucleotide sequence ID" value="NZ_CP126038.1"/>
</dbReference>
<dbReference type="Proteomes" id="UP000063308">
    <property type="component" value="Chromosome"/>
</dbReference>